<dbReference type="Pfam" id="PF09409">
    <property type="entry name" value="PUB"/>
    <property type="match status" value="1"/>
</dbReference>
<feature type="domain" description="TUG ubiquitin-like" evidence="3">
    <location>
        <begin position="41"/>
        <end position="105"/>
    </location>
</feature>
<dbReference type="EMBL" id="SDOX01000011">
    <property type="protein sequence ID" value="TFJ85465.1"/>
    <property type="molecule type" value="Genomic_DNA"/>
</dbReference>
<feature type="compositionally biased region" description="Gly residues" evidence="1">
    <location>
        <begin position="709"/>
        <end position="726"/>
    </location>
</feature>
<feature type="compositionally biased region" description="Basic and acidic residues" evidence="1">
    <location>
        <begin position="294"/>
        <end position="303"/>
    </location>
</feature>
<dbReference type="AlphaFoldDB" id="A0A4D9D7M0"/>
<dbReference type="InterPro" id="IPR036339">
    <property type="entry name" value="PUB-like_dom_sf"/>
</dbReference>
<dbReference type="GO" id="GO:0006886">
    <property type="term" value="P:intracellular protein transport"/>
    <property type="evidence" value="ECO:0007669"/>
    <property type="project" value="TreeGrafter"/>
</dbReference>
<dbReference type="Pfam" id="PF11470">
    <property type="entry name" value="TUG-UBL1"/>
    <property type="match status" value="1"/>
</dbReference>
<feature type="compositionally biased region" description="Gly residues" evidence="1">
    <location>
        <begin position="275"/>
        <end position="293"/>
    </location>
</feature>
<evidence type="ECO:0000313" key="4">
    <source>
        <dbReference type="EMBL" id="TFJ85465.1"/>
    </source>
</evidence>
<proteinExistence type="predicted"/>
<name>A0A4D9D7M0_9STRA</name>
<evidence type="ECO:0008006" key="6">
    <source>
        <dbReference type="Google" id="ProtNLM"/>
    </source>
</evidence>
<evidence type="ECO:0000259" key="3">
    <source>
        <dbReference type="Pfam" id="PF11470"/>
    </source>
</evidence>
<dbReference type="CDD" id="cd16105">
    <property type="entry name" value="Ubl_ASPSCR1_like"/>
    <property type="match status" value="1"/>
</dbReference>
<feature type="region of interest" description="Disordered" evidence="1">
    <location>
        <begin position="448"/>
        <end position="493"/>
    </location>
</feature>
<dbReference type="Proteomes" id="UP000355283">
    <property type="component" value="Unassembled WGS sequence"/>
</dbReference>
<feature type="domain" description="PUB" evidence="2">
    <location>
        <begin position="350"/>
        <end position="403"/>
    </location>
</feature>
<gene>
    <name evidence="4" type="ORF">NSK_002975</name>
</gene>
<dbReference type="SUPFAM" id="SSF54236">
    <property type="entry name" value="Ubiquitin-like"/>
    <property type="match status" value="2"/>
</dbReference>
<sequence length="744" mass="78244">MNPATALARLVVILVELPGPPVRKRASRSTESSGMALNVLFNGRKKQIKCSPNSTMQTALEHACREHGIGEAAWPGYVLLYKKGPIDLSQPFRFTGIPNNAALELSETPSSSLPGPGGSRGAGHKVRVGLQLEGGRRLTGSFDPETSLADILVQCSSPPSLPPSPLSPPLDPALFQEGSAIGIVYLRQSFQGWETLKRTTLASMGLRGGGSALLHCRVAVLPAKISPYALGRGEEGGRGGGAGGGGGGGGGKTWEQYAVRPPPLPSRVDDAMGPGRKGGGEGGVEGGVEGGTEGGKEGPRDTNEDLALSTASSHPREASEMTTPPSPPSLEDAEAALAALGGSHFDCDVRESLLLLSRYLDNLLARPTDPQPRRIKCSNPHFRAKILPRRGALDFLLAIGFVPDPPGPLCPDAASPTSLVLPCSPHEASHLRRARRLLLPLAETLELSLGPPPAPPTAPRPPSLPPSSPAFDPYRPAFTSLAPQPPRNTGGCSLTDRKLAELKQKQAALQHALPARDLQVFAPASLPPFLPPASSWTPASSSTDMRTLAQSLARQQAVKKRNEEAPFRTRAQREIEALEGAKVYPHTLLRFHFPDRYVLQLQAHPRETVGNVRRVLWDEALNEEGRAAVGEEGRLVLHTTPPRRVLETSMVLEEGGMVPAAVIHVTWEGAASGVAGGRYLRAGLEGGREGDRRSVPRGGGVDEESSGGCRRGGVGGGEGGGGGGKAVWGEGEAREGGRGENQRG</sequence>
<comment type="caution">
    <text evidence="4">The sequence shown here is derived from an EMBL/GenBank/DDBJ whole genome shotgun (WGS) entry which is preliminary data.</text>
</comment>
<dbReference type="PANTHER" id="PTHR46467:SF1">
    <property type="entry name" value="TETHER CONTAINING UBX DOMAIN FOR GLUT4"/>
    <property type="match status" value="1"/>
</dbReference>
<feature type="compositionally biased region" description="Low complexity" evidence="1">
    <location>
        <begin position="105"/>
        <end position="114"/>
    </location>
</feature>
<dbReference type="GO" id="GO:0005634">
    <property type="term" value="C:nucleus"/>
    <property type="evidence" value="ECO:0007669"/>
    <property type="project" value="TreeGrafter"/>
</dbReference>
<dbReference type="PANTHER" id="PTHR46467">
    <property type="entry name" value="TETHER CONTAINING UBX DOMAIN FOR GLUT4"/>
    <property type="match status" value="1"/>
</dbReference>
<feature type="compositionally biased region" description="Pro residues" evidence="1">
    <location>
        <begin position="450"/>
        <end position="468"/>
    </location>
</feature>
<dbReference type="GO" id="GO:0005737">
    <property type="term" value="C:cytoplasm"/>
    <property type="evidence" value="ECO:0007669"/>
    <property type="project" value="TreeGrafter"/>
</dbReference>
<organism evidence="4 5">
    <name type="scientific">Nannochloropsis salina CCMP1776</name>
    <dbReference type="NCBI Taxonomy" id="1027361"/>
    <lineage>
        <taxon>Eukaryota</taxon>
        <taxon>Sar</taxon>
        <taxon>Stramenopiles</taxon>
        <taxon>Ochrophyta</taxon>
        <taxon>Eustigmatophyceae</taxon>
        <taxon>Eustigmatales</taxon>
        <taxon>Monodopsidaceae</taxon>
        <taxon>Microchloropsis</taxon>
        <taxon>Microchloropsis salina</taxon>
    </lineage>
</organism>
<accession>A0A4D9D7M0</accession>
<dbReference type="InterPro" id="IPR018997">
    <property type="entry name" value="PUB_domain"/>
</dbReference>
<dbReference type="OrthoDB" id="440781at2759"/>
<reference evidence="4 5" key="1">
    <citation type="submission" date="2019-01" db="EMBL/GenBank/DDBJ databases">
        <title>Nuclear Genome Assembly of the Microalgal Biofuel strain Nannochloropsis salina CCMP1776.</title>
        <authorList>
            <person name="Hovde B."/>
        </authorList>
    </citation>
    <scope>NUCLEOTIDE SEQUENCE [LARGE SCALE GENOMIC DNA]</scope>
    <source>
        <strain evidence="4 5">CCMP1776</strain>
    </source>
</reference>
<dbReference type="InterPro" id="IPR029071">
    <property type="entry name" value="Ubiquitin-like_domsf"/>
</dbReference>
<dbReference type="CDD" id="cd09212">
    <property type="entry name" value="PUB"/>
    <property type="match status" value="1"/>
</dbReference>
<dbReference type="Gene3D" id="3.10.20.90">
    <property type="entry name" value="Phosphatidylinositol 3-kinase Catalytic Subunit, Chain A, domain 1"/>
    <property type="match status" value="2"/>
</dbReference>
<protein>
    <recommendedName>
        <fullName evidence="6">UBX domain-containing protein</fullName>
    </recommendedName>
</protein>
<feature type="region of interest" description="Disordered" evidence="1">
    <location>
        <begin position="105"/>
        <end position="124"/>
    </location>
</feature>
<feature type="compositionally biased region" description="Gly residues" evidence="1">
    <location>
        <begin position="238"/>
        <end position="252"/>
    </location>
</feature>
<feature type="compositionally biased region" description="Basic and acidic residues" evidence="1">
    <location>
        <begin position="731"/>
        <end position="744"/>
    </location>
</feature>
<dbReference type="InterPro" id="IPR021569">
    <property type="entry name" value="TUG-UBL1"/>
</dbReference>
<evidence type="ECO:0000256" key="1">
    <source>
        <dbReference type="SAM" id="MobiDB-lite"/>
    </source>
</evidence>
<evidence type="ECO:0000259" key="2">
    <source>
        <dbReference type="Pfam" id="PF09409"/>
    </source>
</evidence>
<feature type="region of interest" description="Disordered" evidence="1">
    <location>
        <begin position="685"/>
        <end position="744"/>
    </location>
</feature>
<dbReference type="SUPFAM" id="SSF143503">
    <property type="entry name" value="PUG domain-like"/>
    <property type="match status" value="1"/>
</dbReference>
<keyword evidence="5" id="KW-1185">Reference proteome</keyword>
<feature type="region of interest" description="Disordered" evidence="1">
    <location>
        <begin position="234"/>
        <end position="331"/>
    </location>
</feature>
<dbReference type="Gene3D" id="1.20.58.2190">
    <property type="match status" value="1"/>
</dbReference>
<evidence type="ECO:0000313" key="5">
    <source>
        <dbReference type="Proteomes" id="UP000355283"/>
    </source>
</evidence>
<dbReference type="GO" id="GO:0012506">
    <property type="term" value="C:vesicle membrane"/>
    <property type="evidence" value="ECO:0007669"/>
    <property type="project" value="TreeGrafter"/>
</dbReference>